<dbReference type="VEuPathDB" id="TriTrypDB:TcIL3000.11.12570"/>
<feature type="region of interest" description="Disordered" evidence="1">
    <location>
        <begin position="1"/>
        <end position="73"/>
    </location>
</feature>
<dbReference type="AlphaFoldDB" id="G0V289"/>
<feature type="compositionally biased region" description="Basic residues" evidence="1">
    <location>
        <begin position="34"/>
        <end position="51"/>
    </location>
</feature>
<gene>
    <name evidence="2" type="ORF">TCIL3000_11_12570</name>
</gene>
<accession>G0V289</accession>
<dbReference type="EMBL" id="HE575324">
    <property type="protein sequence ID" value="CCC95761.1"/>
    <property type="molecule type" value="Genomic_DNA"/>
</dbReference>
<name>G0V289_TRYCI</name>
<reference evidence="2" key="1">
    <citation type="journal article" date="2012" name="Proc. Natl. Acad. Sci. U.S.A.">
        <title>Antigenic diversity is generated by distinct evolutionary mechanisms in African trypanosome species.</title>
        <authorList>
            <person name="Jackson A.P."/>
            <person name="Berry A."/>
            <person name="Aslett M."/>
            <person name="Allison H.C."/>
            <person name="Burton P."/>
            <person name="Vavrova-Anderson J."/>
            <person name="Brown R."/>
            <person name="Browne H."/>
            <person name="Corton N."/>
            <person name="Hauser H."/>
            <person name="Gamble J."/>
            <person name="Gilderthorp R."/>
            <person name="Marcello L."/>
            <person name="McQuillan J."/>
            <person name="Otto T.D."/>
            <person name="Quail M.A."/>
            <person name="Sanders M.J."/>
            <person name="van Tonder A."/>
            <person name="Ginger M.L."/>
            <person name="Field M.C."/>
            <person name="Barry J.D."/>
            <person name="Hertz-Fowler C."/>
            <person name="Berriman M."/>
        </authorList>
    </citation>
    <scope>NUCLEOTIDE SEQUENCE</scope>
    <source>
        <strain evidence="2">IL3000</strain>
    </source>
</reference>
<protein>
    <submittedName>
        <fullName evidence="2">Uncharacterized protein TCIL3000_11_12570</fullName>
    </submittedName>
</protein>
<organism evidence="2">
    <name type="scientific">Trypanosoma congolense (strain IL3000)</name>
    <dbReference type="NCBI Taxonomy" id="1068625"/>
    <lineage>
        <taxon>Eukaryota</taxon>
        <taxon>Discoba</taxon>
        <taxon>Euglenozoa</taxon>
        <taxon>Kinetoplastea</taxon>
        <taxon>Metakinetoplastina</taxon>
        <taxon>Trypanosomatida</taxon>
        <taxon>Trypanosomatidae</taxon>
        <taxon>Trypanosoma</taxon>
        <taxon>Nannomonas</taxon>
    </lineage>
</organism>
<evidence type="ECO:0000256" key="1">
    <source>
        <dbReference type="SAM" id="MobiDB-lite"/>
    </source>
</evidence>
<evidence type="ECO:0000313" key="2">
    <source>
        <dbReference type="EMBL" id="CCC95761.1"/>
    </source>
</evidence>
<sequence>MENEPKRQFGRNVTNLDDNKLIKETPGSSTLHQPLKRGVKHHDSRGILSKRSRVDRSASKPSQEGSPDGVAPATCCFTPSLSQQTELGIAHESDGGGGSTNCSDGSVERCFDEAIFCDAEPATATLPQGSTAVWDEVLSAATKSASAVVHDLSCVASAHCVGADAEEDLPPPPVIPLIL</sequence>
<proteinExistence type="predicted"/>